<evidence type="ECO:0000313" key="1">
    <source>
        <dbReference type="EMBL" id="GEO38966.1"/>
    </source>
</evidence>
<evidence type="ECO:0008006" key="3">
    <source>
        <dbReference type="Google" id="ProtNLM"/>
    </source>
</evidence>
<keyword evidence="2" id="KW-1185">Reference proteome</keyword>
<proteinExistence type="predicted"/>
<sequence>MRQHTAGASPSSRSVLLALLLLPLAPAPVLGSSVDLPAIVLQAPPDPDGHPSQWLNRAVGLFDQGALANETRHARPVTKWAGAIGIAVRGDAGSEWLARVQQIADDLADLTGQQITVEDNPLWAGDIDVYVTNRASYWPFFVEPASGVKDEPFTCIALPSTVNGEIRGSKIHINAGVMPPDGVSACLLEEIFQSMGFFGETPGHPETVLDDDIGYRELGSMDRLLLRTLYDPRLSAGMPRDRALPLVRQILRENLSDQRR</sequence>
<accession>A0A512DRB1</accession>
<dbReference type="Proteomes" id="UP000321523">
    <property type="component" value="Unassembled WGS sequence"/>
</dbReference>
<evidence type="ECO:0000313" key="2">
    <source>
        <dbReference type="Proteomes" id="UP000321523"/>
    </source>
</evidence>
<comment type="caution">
    <text evidence="1">The sequence shown here is derived from an EMBL/GenBank/DDBJ whole genome shotgun (WGS) entry which is preliminary data.</text>
</comment>
<dbReference type="AlphaFoldDB" id="A0A512DRB1"/>
<dbReference type="EMBL" id="BJYZ01000013">
    <property type="protein sequence ID" value="GEO38966.1"/>
    <property type="molecule type" value="Genomic_DNA"/>
</dbReference>
<organism evidence="1 2">
    <name type="scientific">Skermanella aerolata</name>
    <dbReference type="NCBI Taxonomy" id="393310"/>
    <lineage>
        <taxon>Bacteria</taxon>
        <taxon>Pseudomonadati</taxon>
        <taxon>Pseudomonadota</taxon>
        <taxon>Alphaproteobacteria</taxon>
        <taxon>Rhodospirillales</taxon>
        <taxon>Azospirillaceae</taxon>
        <taxon>Skermanella</taxon>
    </lineage>
</organism>
<gene>
    <name evidence="1" type="ORF">SAE02_31140</name>
</gene>
<name>A0A512DRB1_9PROT</name>
<reference evidence="1 2" key="1">
    <citation type="submission" date="2019-07" db="EMBL/GenBank/DDBJ databases">
        <title>Whole genome shotgun sequence of Skermanella aerolata NBRC 106429.</title>
        <authorList>
            <person name="Hosoyama A."/>
            <person name="Uohara A."/>
            <person name="Ohji S."/>
            <person name="Ichikawa N."/>
        </authorList>
    </citation>
    <scope>NUCLEOTIDE SEQUENCE [LARGE SCALE GENOMIC DNA]</scope>
    <source>
        <strain evidence="1 2">NBRC 106429</strain>
    </source>
</reference>
<protein>
    <recommendedName>
        <fullName evidence="3">DUF2927 domain-containing protein</fullName>
    </recommendedName>
</protein>
<dbReference type="InterPro" id="IPR021323">
    <property type="entry name" value="DUF2927"/>
</dbReference>
<dbReference type="OrthoDB" id="3295600at2"/>
<dbReference type="RefSeq" id="WP_044429080.1">
    <property type="nucleotide sequence ID" value="NZ_BJYZ01000013.1"/>
</dbReference>
<dbReference type="Pfam" id="PF11150">
    <property type="entry name" value="DUF2927"/>
    <property type="match status" value="1"/>
</dbReference>